<feature type="region of interest" description="Disordered" evidence="2">
    <location>
        <begin position="113"/>
        <end position="152"/>
    </location>
</feature>
<dbReference type="PROSITE" id="PS50076">
    <property type="entry name" value="DNAJ_2"/>
    <property type="match status" value="1"/>
</dbReference>
<dbReference type="AlphaFoldDB" id="A0A2N7VM41"/>
<dbReference type="Pfam" id="PF00226">
    <property type="entry name" value="DnaJ"/>
    <property type="match status" value="1"/>
</dbReference>
<dbReference type="CDD" id="cd10747">
    <property type="entry name" value="DnaJ_C"/>
    <property type="match status" value="1"/>
</dbReference>
<keyword evidence="1" id="KW-0143">Chaperone</keyword>
<dbReference type="GO" id="GO:0042026">
    <property type="term" value="P:protein refolding"/>
    <property type="evidence" value="ECO:0007669"/>
    <property type="project" value="TreeGrafter"/>
</dbReference>
<dbReference type="InterPro" id="IPR001623">
    <property type="entry name" value="DnaJ_domain"/>
</dbReference>
<dbReference type="Gene3D" id="1.10.287.110">
    <property type="entry name" value="DnaJ domain"/>
    <property type="match status" value="1"/>
</dbReference>
<comment type="caution">
    <text evidence="4">The sequence shown here is derived from an EMBL/GenBank/DDBJ whole genome shotgun (WGS) entry which is preliminary data.</text>
</comment>
<evidence type="ECO:0000256" key="1">
    <source>
        <dbReference type="ARBA" id="ARBA00023186"/>
    </source>
</evidence>
<dbReference type="EMBL" id="PNYB01000026">
    <property type="protein sequence ID" value="PMS18224.1"/>
    <property type="molecule type" value="Genomic_DNA"/>
</dbReference>
<dbReference type="InterPro" id="IPR002939">
    <property type="entry name" value="DnaJ_C"/>
</dbReference>
<evidence type="ECO:0000256" key="2">
    <source>
        <dbReference type="SAM" id="MobiDB-lite"/>
    </source>
</evidence>
<dbReference type="SUPFAM" id="SSF46565">
    <property type="entry name" value="Chaperone J-domain"/>
    <property type="match status" value="1"/>
</dbReference>
<feature type="compositionally biased region" description="Basic and acidic residues" evidence="2">
    <location>
        <begin position="131"/>
        <end position="145"/>
    </location>
</feature>
<dbReference type="Gene3D" id="2.60.260.20">
    <property type="entry name" value="Urease metallochaperone UreE, N-terminal domain"/>
    <property type="match status" value="2"/>
</dbReference>
<dbReference type="InterPro" id="IPR008971">
    <property type="entry name" value="HSP40/DnaJ_pept-bd"/>
</dbReference>
<evidence type="ECO:0000313" key="5">
    <source>
        <dbReference type="Proteomes" id="UP000235347"/>
    </source>
</evidence>
<dbReference type="PRINTS" id="PR00625">
    <property type="entry name" value="JDOMAIN"/>
</dbReference>
<protein>
    <recommendedName>
        <fullName evidence="3">J domain-containing protein</fullName>
    </recommendedName>
</protein>
<name>A0A2N7VM41_9BURK</name>
<accession>A0A2N7VM41</accession>
<dbReference type="CDD" id="cd06257">
    <property type="entry name" value="DnaJ"/>
    <property type="match status" value="1"/>
</dbReference>
<sequence>MSQARQQPQRRLSSRQFVRLFGVEAILANRVAFPSLLLDRLTRPETHRGERVSLDHYYRQLELPSTASPAEIKRAYRRLRARYHPDRNKGREATVEPLFKRIQEAFEILTGERKAPLPSASPASAAAPTQARERQKEAPPREPRSRPPMRGANCMTELFVPLEAAIHGGDVQASYMVNGPCFQCHGHGSSRCPACRGTRVAAYRKNETITLSPGAWDGQRVVLEGAGHPGANGGSPGDAIFSIVIVCSSAFRRDGLNVACDIQVDFVTAMLGGAFEAQVLGRPLQMTIAPNSQAGTAIRLRGLGLSDRQGSRGDLTLHLALVLPACAAHLTEDERDRLRQVFAAAHLRATQSVSENRQEGAPGAL</sequence>
<dbReference type="GO" id="GO:0051082">
    <property type="term" value="F:unfolded protein binding"/>
    <property type="evidence" value="ECO:0007669"/>
    <property type="project" value="InterPro"/>
</dbReference>
<dbReference type="Proteomes" id="UP000235347">
    <property type="component" value="Unassembled WGS sequence"/>
</dbReference>
<keyword evidence="5" id="KW-1185">Reference proteome</keyword>
<dbReference type="SUPFAM" id="SSF49493">
    <property type="entry name" value="HSP40/DnaJ peptide-binding domain"/>
    <property type="match status" value="2"/>
</dbReference>
<dbReference type="SMART" id="SM00271">
    <property type="entry name" value="DnaJ"/>
    <property type="match status" value="1"/>
</dbReference>
<dbReference type="PANTHER" id="PTHR43096:SF52">
    <property type="entry name" value="DNAJ HOMOLOG 1, MITOCHONDRIAL-RELATED"/>
    <property type="match status" value="1"/>
</dbReference>
<evidence type="ECO:0000313" key="4">
    <source>
        <dbReference type="EMBL" id="PMS18224.1"/>
    </source>
</evidence>
<proteinExistence type="predicted"/>
<organism evidence="4 5">
    <name type="scientific">Trinickia soli</name>
    <dbReference type="NCBI Taxonomy" id="380675"/>
    <lineage>
        <taxon>Bacteria</taxon>
        <taxon>Pseudomonadati</taxon>
        <taxon>Pseudomonadota</taxon>
        <taxon>Betaproteobacteria</taxon>
        <taxon>Burkholderiales</taxon>
        <taxon>Burkholderiaceae</taxon>
        <taxon>Trinickia</taxon>
    </lineage>
</organism>
<evidence type="ECO:0000259" key="3">
    <source>
        <dbReference type="PROSITE" id="PS50076"/>
    </source>
</evidence>
<dbReference type="Pfam" id="PF01556">
    <property type="entry name" value="DnaJ_C"/>
    <property type="match status" value="1"/>
</dbReference>
<dbReference type="InterPro" id="IPR036869">
    <property type="entry name" value="J_dom_sf"/>
</dbReference>
<dbReference type="PANTHER" id="PTHR43096">
    <property type="entry name" value="DNAJ HOMOLOG 1, MITOCHONDRIAL-RELATED"/>
    <property type="match status" value="1"/>
</dbReference>
<feature type="compositionally biased region" description="Low complexity" evidence="2">
    <location>
        <begin position="116"/>
        <end position="128"/>
    </location>
</feature>
<dbReference type="GO" id="GO:0005737">
    <property type="term" value="C:cytoplasm"/>
    <property type="evidence" value="ECO:0007669"/>
    <property type="project" value="TreeGrafter"/>
</dbReference>
<gene>
    <name evidence="4" type="ORF">C0Z19_23265</name>
</gene>
<reference evidence="4 5" key="1">
    <citation type="submission" date="2018-01" db="EMBL/GenBank/DDBJ databases">
        <title>Whole genome analyses suggest that Burkholderia sensu lato contains two further novel genera in the rhizoxinica-symbiotica group Mycetohabitans gen. nov., and Trinickia gen. nov.: implications for the evolution of diazotrophy and nodulation in the Burkholderiaceae.</title>
        <authorList>
            <person name="Estrada-de los Santos P."/>
            <person name="Palmer M."/>
            <person name="Chavez-Ramirez B."/>
            <person name="Beukes C."/>
            <person name="Steenkamp E.T."/>
            <person name="Hirsch A.M."/>
            <person name="Manyaka P."/>
            <person name="Maluk M."/>
            <person name="Lafos M."/>
            <person name="Crook M."/>
            <person name="Gross E."/>
            <person name="Simon M.F."/>
            <person name="Bueno dos Reis Junior F."/>
            <person name="Poole P.S."/>
            <person name="Venter S.N."/>
            <person name="James E.K."/>
        </authorList>
    </citation>
    <scope>NUCLEOTIDE SEQUENCE [LARGE SCALE GENOMIC DNA]</scope>
    <source>
        <strain evidence="4 5">GP25-8</strain>
    </source>
</reference>
<feature type="domain" description="J" evidence="3">
    <location>
        <begin position="56"/>
        <end position="114"/>
    </location>
</feature>